<dbReference type="InterPro" id="IPR007138">
    <property type="entry name" value="ABM_dom"/>
</dbReference>
<name>A0A164Y163_9AGAM</name>
<proteinExistence type="predicted"/>
<accession>A0A164Y163</accession>
<dbReference type="OrthoDB" id="10011777at2759"/>
<dbReference type="AlphaFoldDB" id="A0A164Y163"/>
<evidence type="ECO:0000259" key="1">
    <source>
        <dbReference type="PROSITE" id="PS51725"/>
    </source>
</evidence>
<dbReference type="Pfam" id="PF03992">
    <property type="entry name" value="ABM"/>
    <property type="match status" value="1"/>
</dbReference>
<dbReference type="Proteomes" id="UP000076722">
    <property type="component" value="Unassembled WGS sequence"/>
</dbReference>
<keyword evidence="3" id="KW-1185">Reference proteome</keyword>
<protein>
    <recommendedName>
        <fullName evidence="1">ABM domain-containing protein</fullName>
    </recommendedName>
</protein>
<feature type="domain" description="ABM" evidence="1">
    <location>
        <begin position="12"/>
        <end position="99"/>
    </location>
</feature>
<dbReference type="EMBL" id="KV419399">
    <property type="protein sequence ID" value="KZS96481.1"/>
    <property type="molecule type" value="Genomic_DNA"/>
</dbReference>
<gene>
    <name evidence="2" type="ORF">SISNIDRAFT_547878</name>
</gene>
<dbReference type="Gene3D" id="3.30.70.100">
    <property type="match status" value="1"/>
</dbReference>
<organism evidence="2 3">
    <name type="scientific">Sistotremastrum niveocremeum HHB9708</name>
    <dbReference type="NCBI Taxonomy" id="1314777"/>
    <lineage>
        <taxon>Eukaryota</taxon>
        <taxon>Fungi</taxon>
        <taxon>Dikarya</taxon>
        <taxon>Basidiomycota</taxon>
        <taxon>Agaricomycotina</taxon>
        <taxon>Agaricomycetes</taxon>
        <taxon>Sistotremastrales</taxon>
        <taxon>Sistotremastraceae</taxon>
        <taxon>Sertulicium</taxon>
        <taxon>Sertulicium niveocremeum</taxon>
    </lineage>
</organism>
<dbReference type="SUPFAM" id="SSF54909">
    <property type="entry name" value="Dimeric alpha+beta barrel"/>
    <property type="match status" value="1"/>
</dbReference>
<evidence type="ECO:0000313" key="2">
    <source>
        <dbReference type="EMBL" id="KZS96481.1"/>
    </source>
</evidence>
<sequence>MSASPKKIGGRFTLVAKIIAKAGKEQDVAKYLNAVRLSAISDKEPNCYTYRVNQFQNTFVIFEEYENPEALKFHSQQPDFQAWSKQIPNLVEGTPEVHFFKEQTSKL</sequence>
<dbReference type="InterPro" id="IPR011008">
    <property type="entry name" value="Dimeric_a/b-barrel"/>
</dbReference>
<evidence type="ECO:0000313" key="3">
    <source>
        <dbReference type="Proteomes" id="UP000076722"/>
    </source>
</evidence>
<reference evidence="2 3" key="1">
    <citation type="journal article" date="2016" name="Mol. Biol. Evol.">
        <title>Comparative Genomics of Early-Diverging Mushroom-Forming Fungi Provides Insights into the Origins of Lignocellulose Decay Capabilities.</title>
        <authorList>
            <person name="Nagy L.G."/>
            <person name="Riley R."/>
            <person name="Tritt A."/>
            <person name="Adam C."/>
            <person name="Daum C."/>
            <person name="Floudas D."/>
            <person name="Sun H."/>
            <person name="Yadav J.S."/>
            <person name="Pangilinan J."/>
            <person name="Larsson K.H."/>
            <person name="Matsuura K."/>
            <person name="Barry K."/>
            <person name="Labutti K."/>
            <person name="Kuo R."/>
            <person name="Ohm R.A."/>
            <person name="Bhattacharya S.S."/>
            <person name="Shirouzu T."/>
            <person name="Yoshinaga Y."/>
            <person name="Martin F.M."/>
            <person name="Grigoriev I.V."/>
            <person name="Hibbett D.S."/>
        </authorList>
    </citation>
    <scope>NUCLEOTIDE SEQUENCE [LARGE SCALE GENOMIC DNA]</scope>
    <source>
        <strain evidence="2 3">HHB9708</strain>
    </source>
</reference>
<dbReference type="PROSITE" id="PS51725">
    <property type="entry name" value="ABM"/>
    <property type="match status" value="1"/>
</dbReference>